<sequence>MTDPWQDTTLPAAVRAADLLARMTPQEKIAQLYSVWPGSNETPGGDMAPHQHALSEDLDLAELLPHGLGQLTRPFGTAPVEPAEGAARLAKFQEDIRAANRFRLPAVAHEECLTGLTAWQATIFPTPLAWGASFDPALVKEMASSIGATMHSVGIHQGLAPVLDVVRDARWGRTEESIGEDPYLVATVGTAYVQGLESAGVVATLKHFAGYSASRGARNHAPASIGPRELADVILPPFEMALREGGARSVMAAYNDVDGLPAHAHHGLLTQLLREQWNFTGTVVADYFAVSFLESAHGLTDSPAGAAALALAAGVDVELPAVRCYGSGPLDEELVDRAALRVLTQKCELGLLDPDWAPPAAGASVDFDPPHMRELARQLAEESVVLLANGNGDGIGDGSGGRNGTLPFGLGVRRIAVLGPLADDPAAMLGCYTFPRHVLLDHPDVPTGVAVPTLLDALRAELPDAEFGDDPAAADVCVVAVGDRSGLFGRGTSGEGCDAADLELPEGQGELVDRALAAGTPVVLVVFSGRPYALGRWSDRVGAVVQAFFPGQDGAAAVAGILSGRVNPSGRLPVSVPREPAGQPYTYLAPPLGQTSGASNLDPTALFPFGHGLSYSTYDWQVASVDAESFPTDGETTLRVTVRNTGERAGTEVVQLYLHDPVGKVARPVARLVGYARVPLDAGASAEVHFTFPADMAAYTGPDGHRIVEPGALELRLAASSAEGDIRQVVPVTLTGPERVVGVERRMRCEVRVK</sequence>
<reference evidence="4" key="1">
    <citation type="submission" date="2024-07" db="EMBL/GenBank/DDBJ databases">
        <authorList>
            <person name="Yu S.T."/>
        </authorList>
    </citation>
    <scope>NUCLEOTIDE SEQUENCE</scope>
    <source>
        <strain evidence="4">R21</strain>
    </source>
</reference>
<dbReference type="Gene3D" id="2.60.40.10">
    <property type="entry name" value="Immunoglobulins"/>
    <property type="match status" value="1"/>
</dbReference>
<dbReference type="InterPro" id="IPR017853">
    <property type="entry name" value="GH"/>
</dbReference>
<dbReference type="InterPro" id="IPR026891">
    <property type="entry name" value="Fn3-like"/>
</dbReference>
<dbReference type="InterPro" id="IPR050288">
    <property type="entry name" value="Cellulose_deg_GH3"/>
</dbReference>
<dbReference type="Gene3D" id="3.40.50.1700">
    <property type="entry name" value="Glycoside hydrolase family 3 C-terminal domain"/>
    <property type="match status" value="1"/>
</dbReference>
<dbReference type="SUPFAM" id="SSF52279">
    <property type="entry name" value="Beta-D-glucan exohydrolase, C-terminal domain"/>
    <property type="match status" value="1"/>
</dbReference>
<dbReference type="PRINTS" id="PR00133">
    <property type="entry name" value="GLHYDRLASE3"/>
</dbReference>
<evidence type="ECO:0000259" key="3">
    <source>
        <dbReference type="SMART" id="SM01217"/>
    </source>
</evidence>
<dbReference type="PANTHER" id="PTHR42715">
    <property type="entry name" value="BETA-GLUCOSIDASE"/>
    <property type="match status" value="1"/>
</dbReference>
<evidence type="ECO:0000313" key="4">
    <source>
        <dbReference type="EMBL" id="XDQ26558.1"/>
    </source>
</evidence>
<protein>
    <submittedName>
        <fullName evidence="4">Glycoside hydrolase family 3 N-terminal domain-containing protein</fullName>
    </submittedName>
</protein>
<dbReference type="PANTHER" id="PTHR42715:SF10">
    <property type="entry name" value="BETA-GLUCOSIDASE"/>
    <property type="match status" value="1"/>
</dbReference>
<evidence type="ECO:0000256" key="1">
    <source>
        <dbReference type="ARBA" id="ARBA00005336"/>
    </source>
</evidence>
<dbReference type="AlphaFoldDB" id="A0AB39PBX6"/>
<accession>A0AB39PBX6</accession>
<dbReference type="GO" id="GO:0004553">
    <property type="term" value="F:hydrolase activity, hydrolyzing O-glycosyl compounds"/>
    <property type="evidence" value="ECO:0007669"/>
    <property type="project" value="InterPro"/>
</dbReference>
<dbReference type="InterPro" id="IPR013783">
    <property type="entry name" value="Ig-like_fold"/>
</dbReference>
<keyword evidence="2 4" id="KW-0378">Hydrolase</keyword>
<dbReference type="SMART" id="SM01217">
    <property type="entry name" value="Fn3_like"/>
    <property type="match status" value="1"/>
</dbReference>
<organism evidence="4">
    <name type="scientific">Streptomyces sp. R21</name>
    <dbReference type="NCBI Taxonomy" id="3238627"/>
    <lineage>
        <taxon>Bacteria</taxon>
        <taxon>Bacillati</taxon>
        <taxon>Actinomycetota</taxon>
        <taxon>Actinomycetes</taxon>
        <taxon>Kitasatosporales</taxon>
        <taxon>Streptomycetaceae</taxon>
        <taxon>Streptomyces</taxon>
    </lineage>
</organism>
<gene>
    <name evidence="4" type="ORF">AB5J56_18410</name>
</gene>
<dbReference type="Pfam" id="PF14310">
    <property type="entry name" value="Fn3-like"/>
    <property type="match status" value="1"/>
</dbReference>
<dbReference type="EMBL" id="CP163435">
    <property type="protein sequence ID" value="XDQ26558.1"/>
    <property type="molecule type" value="Genomic_DNA"/>
</dbReference>
<dbReference type="Gene3D" id="3.20.20.300">
    <property type="entry name" value="Glycoside hydrolase, family 3, N-terminal domain"/>
    <property type="match status" value="1"/>
</dbReference>
<name>A0AB39PBX6_9ACTN</name>
<dbReference type="InterPro" id="IPR036881">
    <property type="entry name" value="Glyco_hydro_3_C_sf"/>
</dbReference>
<dbReference type="InterPro" id="IPR036962">
    <property type="entry name" value="Glyco_hydro_3_N_sf"/>
</dbReference>
<dbReference type="Pfam" id="PF00933">
    <property type="entry name" value="Glyco_hydro_3"/>
    <property type="match status" value="1"/>
</dbReference>
<dbReference type="GO" id="GO:0005975">
    <property type="term" value="P:carbohydrate metabolic process"/>
    <property type="evidence" value="ECO:0007669"/>
    <property type="project" value="InterPro"/>
</dbReference>
<dbReference type="InterPro" id="IPR002772">
    <property type="entry name" value="Glyco_hydro_3_C"/>
</dbReference>
<comment type="similarity">
    <text evidence="1">Belongs to the glycosyl hydrolase 3 family.</text>
</comment>
<dbReference type="Pfam" id="PF01915">
    <property type="entry name" value="Glyco_hydro_3_C"/>
    <property type="match status" value="1"/>
</dbReference>
<dbReference type="RefSeq" id="WP_369233839.1">
    <property type="nucleotide sequence ID" value="NZ_CP163435.1"/>
</dbReference>
<evidence type="ECO:0000256" key="2">
    <source>
        <dbReference type="ARBA" id="ARBA00022801"/>
    </source>
</evidence>
<proteinExistence type="inferred from homology"/>
<dbReference type="SUPFAM" id="SSF51445">
    <property type="entry name" value="(Trans)glycosidases"/>
    <property type="match status" value="1"/>
</dbReference>
<dbReference type="InterPro" id="IPR001764">
    <property type="entry name" value="Glyco_hydro_3_N"/>
</dbReference>
<feature type="domain" description="Fibronectin type III-like" evidence="3">
    <location>
        <begin position="652"/>
        <end position="721"/>
    </location>
</feature>